<keyword evidence="1" id="KW-0472">Membrane</keyword>
<dbReference type="GO" id="GO:0016020">
    <property type="term" value="C:membrane"/>
    <property type="evidence" value="ECO:0007669"/>
    <property type="project" value="InterPro"/>
</dbReference>
<sequence>MPSKKLMGCWAFVDFCLLAAGIITLVFSIIWRAPNLLLNLSISSSDLTAGLALGIILLVTWAFSVGAVIQPNHVTKPLIILNWLLILDAIAVLVVGTFIWFYTLEERANFHTVFAAQTNATIVQIQDKLQCCGYFNSTDLAVVGGSFCVSDQFITQTNNATGNFCVGPVTKFADYTLNNIFSTIYGFMAIIILLFLASLCVRNEEERFRRIDEKRGGRGFV</sequence>
<dbReference type="EMBL" id="SGPK01000205">
    <property type="protein sequence ID" value="THH06271.1"/>
    <property type="molecule type" value="Genomic_DNA"/>
</dbReference>
<dbReference type="InterPro" id="IPR008952">
    <property type="entry name" value="Tetraspanin_EC2_sf"/>
</dbReference>
<keyword evidence="3" id="KW-1185">Reference proteome</keyword>
<name>A0A4S4L5T8_9AGAM</name>
<dbReference type="SUPFAM" id="SSF48652">
    <property type="entry name" value="Tetraspanin"/>
    <property type="match status" value="1"/>
</dbReference>
<feature type="transmembrane region" description="Helical" evidence="1">
    <location>
        <begin position="180"/>
        <end position="201"/>
    </location>
</feature>
<dbReference type="Proteomes" id="UP000308199">
    <property type="component" value="Unassembled WGS sequence"/>
</dbReference>
<keyword evidence="1" id="KW-1133">Transmembrane helix</keyword>
<evidence type="ECO:0000313" key="3">
    <source>
        <dbReference type="Proteomes" id="UP000308199"/>
    </source>
</evidence>
<feature type="transmembrane region" description="Helical" evidence="1">
    <location>
        <begin position="81"/>
        <end position="102"/>
    </location>
</feature>
<dbReference type="OrthoDB" id="2279611at2759"/>
<comment type="caution">
    <text evidence="2">The sequence shown here is derived from an EMBL/GenBank/DDBJ whole genome shotgun (WGS) entry which is preliminary data.</text>
</comment>
<evidence type="ECO:0000256" key="1">
    <source>
        <dbReference type="SAM" id="Phobius"/>
    </source>
</evidence>
<dbReference type="AlphaFoldDB" id="A0A4S4L5T8"/>
<accession>A0A4S4L5T8</accession>
<evidence type="ECO:0000313" key="2">
    <source>
        <dbReference type="EMBL" id="THH06271.1"/>
    </source>
</evidence>
<reference evidence="2 3" key="1">
    <citation type="submission" date="2019-02" db="EMBL/GenBank/DDBJ databases">
        <title>Genome sequencing of the rare red list fungi Phellinidium pouzarii.</title>
        <authorList>
            <person name="Buettner E."/>
            <person name="Kellner H."/>
        </authorList>
    </citation>
    <scope>NUCLEOTIDE SEQUENCE [LARGE SCALE GENOMIC DNA]</scope>
    <source>
        <strain evidence="2 3">DSM 108285</strain>
    </source>
</reference>
<feature type="transmembrane region" description="Helical" evidence="1">
    <location>
        <begin position="51"/>
        <end position="69"/>
    </location>
</feature>
<feature type="transmembrane region" description="Helical" evidence="1">
    <location>
        <begin position="12"/>
        <end position="31"/>
    </location>
</feature>
<gene>
    <name evidence="2" type="ORF">EW145_g4197</name>
</gene>
<evidence type="ECO:0008006" key="4">
    <source>
        <dbReference type="Google" id="ProtNLM"/>
    </source>
</evidence>
<proteinExistence type="predicted"/>
<protein>
    <recommendedName>
        <fullName evidence="4">Tetraspanin</fullName>
    </recommendedName>
</protein>
<organism evidence="2 3">
    <name type="scientific">Phellinidium pouzarii</name>
    <dbReference type="NCBI Taxonomy" id="167371"/>
    <lineage>
        <taxon>Eukaryota</taxon>
        <taxon>Fungi</taxon>
        <taxon>Dikarya</taxon>
        <taxon>Basidiomycota</taxon>
        <taxon>Agaricomycotina</taxon>
        <taxon>Agaricomycetes</taxon>
        <taxon>Hymenochaetales</taxon>
        <taxon>Hymenochaetaceae</taxon>
        <taxon>Phellinidium</taxon>
    </lineage>
</organism>
<keyword evidence="1" id="KW-0812">Transmembrane</keyword>